<keyword evidence="2" id="KW-0812">Transmembrane</keyword>
<accession>A0A8J1TFF0</accession>
<protein>
    <submittedName>
        <fullName evidence="4">Uncharacterized protein</fullName>
    </submittedName>
</protein>
<comment type="caution">
    <text evidence="4">The sequence shown here is derived from an EMBL/GenBank/DDBJ whole genome shotgun (WGS) entry which is preliminary data.</text>
</comment>
<evidence type="ECO:0000256" key="2">
    <source>
        <dbReference type="SAM" id="Phobius"/>
    </source>
</evidence>
<sequence length="783" mass="85410">MSQLVDHIKMDCSITKMLLLICVMTPMIVAQVEMDYALGDAYESRVSLRTIELNQTEEEILVYEPDEVSIAPVSQDVITPAYHPVSAIPPEEQSYLATDSPLGATRSIKVQSDNTGLPVETSIQIDTSESRSDVVDPVAIATSSVEEVSMATDSVEEVSMTMVDKVRFELTSIYRDIDPTSVSTNFEVVPTAMNQVEHDFTNSNNLTNTSEVMDTTNSGVVTNTSTNYDTAETNTSTNYTVVTNTSGIVTSTTDVINTSKVTISESAITNISEVTNTSDYVTNTTYVTNTIATASEMTNTSYLTNTSAMTNTSNLTNITGAVISDNTTPSLQGSIDISETYALQSTPVLLVDSTSELLDSMITATMVLNTQSINSEYLKSSALSRFIKSTEEYMPLFGNVTPSWLFPVIPPSPPPLTVSKTTIVTMATSYDIGTNESELDSGNSSDVFNNYSATVEILGTQLLDTMVTASVHPISDIISSSAMTTASVTMTTVPPLKDLLMILTFSGNCTALQESTETSYHFKKILVGLLSQMLDIDINQITVPDLKCGSVDATVLIKTKDPERIIKNVGSIIDDKRLYIDINTGHYMCGKMTVIPLGGKKPFEPAPVEKVETGFNSLSHTDRVIIISTTIIIASLCIMGAVMCFRECHARRKSQSFDLGETPAVCKPTDEFSLKKMNRPPTIYNDDGSVSPVIHEIPNIIPMSEVQDFPDVPYYGKYLKSSDVVVHDLTDQSPDRNADSANSRFNDRPNEMQRYSTENLISPRIETSNGVDNPIFVDDEDKL</sequence>
<keyword evidence="2" id="KW-0472">Membrane</keyword>
<dbReference type="EMBL" id="CAIIXF020000002">
    <property type="protein sequence ID" value="CAH1776612.1"/>
    <property type="molecule type" value="Genomic_DNA"/>
</dbReference>
<keyword evidence="3" id="KW-0732">Signal</keyword>
<keyword evidence="2" id="KW-1133">Transmembrane helix</keyword>
<feature type="transmembrane region" description="Helical" evidence="2">
    <location>
        <begin position="624"/>
        <end position="645"/>
    </location>
</feature>
<feature type="signal peptide" evidence="3">
    <location>
        <begin position="1"/>
        <end position="30"/>
    </location>
</feature>
<organism evidence="4 5">
    <name type="scientific">Owenia fusiformis</name>
    <name type="common">Polychaete worm</name>
    <dbReference type="NCBI Taxonomy" id="6347"/>
    <lineage>
        <taxon>Eukaryota</taxon>
        <taxon>Metazoa</taxon>
        <taxon>Spiralia</taxon>
        <taxon>Lophotrochozoa</taxon>
        <taxon>Annelida</taxon>
        <taxon>Polychaeta</taxon>
        <taxon>Sedentaria</taxon>
        <taxon>Canalipalpata</taxon>
        <taxon>Sabellida</taxon>
        <taxon>Oweniida</taxon>
        <taxon>Oweniidae</taxon>
        <taxon>Owenia</taxon>
    </lineage>
</organism>
<feature type="chain" id="PRO_5043377885" evidence="3">
    <location>
        <begin position="31"/>
        <end position="783"/>
    </location>
</feature>
<proteinExistence type="predicted"/>
<evidence type="ECO:0000313" key="5">
    <source>
        <dbReference type="Proteomes" id="UP000749559"/>
    </source>
</evidence>
<dbReference type="AlphaFoldDB" id="A0A8J1TFF0"/>
<evidence type="ECO:0000256" key="1">
    <source>
        <dbReference type="SAM" id="MobiDB-lite"/>
    </source>
</evidence>
<keyword evidence="5" id="KW-1185">Reference proteome</keyword>
<feature type="compositionally biased region" description="Polar residues" evidence="1">
    <location>
        <begin position="753"/>
        <end position="771"/>
    </location>
</feature>
<dbReference type="Proteomes" id="UP000749559">
    <property type="component" value="Unassembled WGS sequence"/>
</dbReference>
<gene>
    <name evidence="4" type="ORF">OFUS_LOCUS3770</name>
</gene>
<evidence type="ECO:0000256" key="3">
    <source>
        <dbReference type="SAM" id="SignalP"/>
    </source>
</evidence>
<reference evidence="4" key="1">
    <citation type="submission" date="2022-03" db="EMBL/GenBank/DDBJ databases">
        <authorList>
            <person name="Martin C."/>
        </authorList>
    </citation>
    <scope>NUCLEOTIDE SEQUENCE</scope>
</reference>
<evidence type="ECO:0000313" key="4">
    <source>
        <dbReference type="EMBL" id="CAH1776612.1"/>
    </source>
</evidence>
<feature type="region of interest" description="Disordered" evidence="1">
    <location>
        <begin position="730"/>
        <end position="783"/>
    </location>
</feature>
<name>A0A8J1TFF0_OWEFU</name>